<keyword evidence="8 9" id="KW-0472">Membrane</keyword>
<dbReference type="Pfam" id="PF02416">
    <property type="entry name" value="TatA_B_E"/>
    <property type="match status" value="1"/>
</dbReference>
<evidence type="ECO:0000256" key="1">
    <source>
        <dbReference type="ARBA" id="ARBA00004162"/>
    </source>
</evidence>
<feature type="region of interest" description="Disordered" evidence="10">
    <location>
        <begin position="50"/>
        <end position="72"/>
    </location>
</feature>
<dbReference type="RefSeq" id="WP_196782353.1">
    <property type="nucleotide sequence ID" value="NZ_CP036289.1"/>
</dbReference>
<evidence type="ECO:0000256" key="5">
    <source>
        <dbReference type="ARBA" id="ARBA00022927"/>
    </source>
</evidence>
<keyword evidence="4 9" id="KW-0812">Transmembrane</keyword>
<dbReference type="PANTHER" id="PTHR42982:SF1">
    <property type="entry name" value="SEC-INDEPENDENT PROTEIN TRANSLOCASE PROTEIN TATA"/>
    <property type="match status" value="1"/>
</dbReference>
<gene>
    <name evidence="9" type="primary">tatA</name>
    <name evidence="11" type="ORF">Pan97_22790</name>
</gene>
<dbReference type="GO" id="GO:0033281">
    <property type="term" value="C:TAT protein transport complex"/>
    <property type="evidence" value="ECO:0007669"/>
    <property type="project" value="UniProtKB-UniRule"/>
</dbReference>
<keyword evidence="7 9" id="KW-0811">Translocation</keyword>
<evidence type="ECO:0000313" key="11">
    <source>
        <dbReference type="EMBL" id="QDU75250.1"/>
    </source>
</evidence>
<comment type="similarity">
    <text evidence="9">Belongs to the TatA/E family.</text>
</comment>
<proteinExistence type="inferred from homology"/>
<evidence type="ECO:0000256" key="10">
    <source>
        <dbReference type="SAM" id="MobiDB-lite"/>
    </source>
</evidence>
<dbReference type="PANTHER" id="PTHR42982">
    <property type="entry name" value="SEC-INDEPENDENT PROTEIN TRANSLOCASE PROTEIN TATA"/>
    <property type="match status" value="1"/>
</dbReference>
<reference evidence="12" key="1">
    <citation type="submission" date="2019-02" db="EMBL/GenBank/DDBJ databases">
        <title>Deep-cultivation of Planctomycetes and their phenomic and genomic characterization uncovers novel biology.</title>
        <authorList>
            <person name="Wiegand S."/>
            <person name="Jogler M."/>
            <person name="Boedeker C."/>
            <person name="Pinto D."/>
            <person name="Vollmers J."/>
            <person name="Rivas-Marin E."/>
            <person name="Kohn T."/>
            <person name="Peeters S.H."/>
            <person name="Heuer A."/>
            <person name="Rast P."/>
            <person name="Oberbeckmann S."/>
            <person name="Bunk B."/>
            <person name="Jeske O."/>
            <person name="Meyerdierks A."/>
            <person name="Storesund J.E."/>
            <person name="Kallscheuer N."/>
            <person name="Luecker S."/>
            <person name="Lage O.M."/>
            <person name="Pohl T."/>
            <person name="Merkel B.J."/>
            <person name="Hornburger P."/>
            <person name="Mueller R.-W."/>
            <person name="Bruemmer F."/>
            <person name="Labrenz M."/>
            <person name="Spormann A.M."/>
            <person name="Op den Camp H."/>
            <person name="Overmann J."/>
            <person name="Amann R."/>
            <person name="Jetten M.S.M."/>
            <person name="Mascher T."/>
            <person name="Medema M.H."/>
            <person name="Devos D.P."/>
            <person name="Kaster A.-K."/>
            <person name="Ovreas L."/>
            <person name="Rohde M."/>
            <person name="Galperin M.Y."/>
            <person name="Jogler C."/>
        </authorList>
    </citation>
    <scope>NUCLEOTIDE SEQUENCE [LARGE SCALE GENOMIC DNA]</scope>
    <source>
        <strain evidence="12">Pan97</strain>
    </source>
</reference>
<dbReference type="HAMAP" id="MF_00236">
    <property type="entry name" value="TatA_E"/>
    <property type="match status" value="1"/>
</dbReference>
<comment type="subunit">
    <text evidence="9">Forms a complex with TatC.</text>
</comment>
<accession>A0A518C7S1</accession>
<sequence length="72" mass="7776">MIGMNDLALVGFGMPGIQEMIIILAIFLLLFGSTKLPGLMRSMGQSVNEFKRGMNDTSDDSADHDNSESPKA</sequence>
<evidence type="ECO:0000256" key="7">
    <source>
        <dbReference type="ARBA" id="ARBA00023010"/>
    </source>
</evidence>
<keyword evidence="5 9" id="KW-0653">Protein transport</keyword>
<dbReference type="InterPro" id="IPR003369">
    <property type="entry name" value="TatA/B/E"/>
</dbReference>
<evidence type="ECO:0000256" key="2">
    <source>
        <dbReference type="ARBA" id="ARBA00022448"/>
    </source>
</evidence>
<evidence type="ECO:0000256" key="8">
    <source>
        <dbReference type="ARBA" id="ARBA00023136"/>
    </source>
</evidence>
<dbReference type="Proteomes" id="UP000318626">
    <property type="component" value="Chromosome"/>
</dbReference>
<keyword evidence="12" id="KW-1185">Reference proteome</keyword>
<evidence type="ECO:0000256" key="6">
    <source>
        <dbReference type="ARBA" id="ARBA00022989"/>
    </source>
</evidence>
<dbReference type="InterPro" id="IPR006312">
    <property type="entry name" value="TatA/E"/>
</dbReference>
<organism evidence="11 12">
    <name type="scientific">Bremerella volcania</name>
    <dbReference type="NCBI Taxonomy" id="2527984"/>
    <lineage>
        <taxon>Bacteria</taxon>
        <taxon>Pseudomonadati</taxon>
        <taxon>Planctomycetota</taxon>
        <taxon>Planctomycetia</taxon>
        <taxon>Pirellulales</taxon>
        <taxon>Pirellulaceae</taxon>
        <taxon>Bremerella</taxon>
    </lineage>
</organism>
<feature type="compositionally biased region" description="Basic and acidic residues" evidence="10">
    <location>
        <begin position="61"/>
        <end position="72"/>
    </location>
</feature>
<dbReference type="Gene3D" id="1.20.5.3310">
    <property type="match status" value="1"/>
</dbReference>
<name>A0A518C7S1_9BACT</name>
<dbReference type="GO" id="GO:0043953">
    <property type="term" value="P:protein transport by the Tat complex"/>
    <property type="evidence" value="ECO:0007669"/>
    <property type="project" value="UniProtKB-UniRule"/>
</dbReference>
<evidence type="ECO:0000256" key="3">
    <source>
        <dbReference type="ARBA" id="ARBA00022475"/>
    </source>
</evidence>
<evidence type="ECO:0000256" key="4">
    <source>
        <dbReference type="ARBA" id="ARBA00022692"/>
    </source>
</evidence>
<dbReference type="KEGG" id="bvo:Pan97_22790"/>
<evidence type="ECO:0000256" key="9">
    <source>
        <dbReference type="HAMAP-Rule" id="MF_00236"/>
    </source>
</evidence>
<dbReference type="AlphaFoldDB" id="A0A518C7S1"/>
<feature type="transmembrane region" description="Helical" evidence="9">
    <location>
        <begin position="12"/>
        <end position="31"/>
    </location>
</feature>
<protein>
    <recommendedName>
        <fullName evidence="9">Sec-independent protein translocase protein TatA</fullName>
    </recommendedName>
</protein>
<comment type="function">
    <text evidence="9">Part of the twin-arginine translocation (Tat) system that transports large folded proteins containing a characteristic twin-arginine motif in their signal peptide across membranes. TatA could form the protein-conducting channel of the Tat system.</text>
</comment>
<keyword evidence="3 9" id="KW-1003">Cell membrane</keyword>
<dbReference type="GO" id="GO:0008320">
    <property type="term" value="F:protein transmembrane transporter activity"/>
    <property type="evidence" value="ECO:0007669"/>
    <property type="project" value="UniProtKB-UniRule"/>
</dbReference>
<dbReference type="NCBIfam" id="TIGR01411">
    <property type="entry name" value="tatAE"/>
    <property type="match status" value="1"/>
</dbReference>
<keyword evidence="6 9" id="KW-1133">Transmembrane helix</keyword>
<dbReference type="EMBL" id="CP036289">
    <property type="protein sequence ID" value="QDU75250.1"/>
    <property type="molecule type" value="Genomic_DNA"/>
</dbReference>
<comment type="subcellular location">
    <subcellularLocation>
        <location evidence="1 9">Cell membrane</location>
        <topology evidence="1 9">Single-pass membrane protein</topology>
    </subcellularLocation>
</comment>
<keyword evidence="2 9" id="KW-0813">Transport</keyword>
<evidence type="ECO:0000313" key="12">
    <source>
        <dbReference type="Proteomes" id="UP000318626"/>
    </source>
</evidence>